<evidence type="ECO:0000313" key="3">
    <source>
        <dbReference type="Proteomes" id="UP000035265"/>
    </source>
</evidence>
<dbReference type="RefSeq" id="WP_047231501.1">
    <property type="nucleotide sequence ID" value="NZ_JNBQ01000002.1"/>
</dbReference>
<feature type="transmembrane region" description="Helical" evidence="1">
    <location>
        <begin position="56"/>
        <end position="78"/>
    </location>
</feature>
<gene>
    <name evidence="2" type="ORF">FB00_04025</name>
</gene>
<keyword evidence="1" id="KW-0812">Transmembrane</keyword>
<keyword evidence="1" id="KW-0472">Membrane</keyword>
<organism evidence="2 3">
    <name type="scientific">Cellulosimicrobium funkei</name>
    <dbReference type="NCBI Taxonomy" id="264251"/>
    <lineage>
        <taxon>Bacteria</taxon>
        <taxon>Bacillati</taxon>
        <taxon>Actinomycetota</taxon>
        <taxon>Actinomycetes</taxon>
        <taxon>Micrococcales</taxon>
        <taxon>Promicromonosporaceae</taxon>
        <taxon>Cellulosimicrobium</taxon>
    </lineage>
</organism>
<name>A0A0H2KSQ1_9MICO</name>
<dbReference type="Proteomes" id="UP000035265">
    <property type="component" value="Unassembled WGS sequence"/>
</dbReference>
<dbReference type="EMBL" id="JNBQ01000002">
    <property type="protein sequence ID" value="KLN36173.1"/>
    <property type="molecule type" value="Genomic_DNA"/>
</dbReference>
<accession>A0A0H2KSQ1</accession>
<keyword evidence="3" id="KW-1185">Reference proteome</keyword>
<sequence length="84" mass="9158">MADREPDKPSGWYESWLRDVAGAAPVRTGPLFLGWVGVVSVVAAVVYLMGGRSEPAYMAPIGVVSILYWSLAVPAYVAKRYRGR</sequence>
<dbReference type="AlphaFoldDB" id="A0A0H2KSQ1"/>
<keyword evidence="1" id="KW-1133">Transmembrane helix</keyword>
<evidence type="ECO:0000256" key="1">
    <source>
        <dbReference type="SAM" id="Phobius"/>
    </source>
</evidence>
<protein>
    <submittedName>
        <fullName evidence="2">Uncharacterized protein</fullName>
    </submittedName>
</protein>
<comment type="caution">
    <text evidence="2">The sequence shown here is derived from an EMBL/GenBank/DDBJ whole genome shotgun (WGS) entry which is preliminary data.</text>
</comment>
<proteinExistence type="predicted"/>
<reference evidence="2 3" key="1">
    <citation type="submission" date="2014-05" db="EMBL/GenBank/DDBJ databases">
        <title>Cellulosimicrobium funkei U11 genome.</title>
        <authorList>
            <person name="Hu C."/>
            <person name="Gong Y."/>
            <person name="Wan W."/>
            <person name="Jiang M."/>
        </authorList>
    </citation>
    <scope>NUCLEOTIDE SEQUENCE [LARGE SCALE GENOMIC DNA]</scope>
    <source>
        <strain evidence="2 3">U11</strain>
    </source>
</reference>
<evidence type="ECO:0000313" key="2">
    <source>
        <dbReference type="EMBL" id="KLN36173.1"/>
    </source>
</evidence>
<dbReference type="PATRIC" id="fig|264251.5.peg.825"/>
<feature type="transmembrane region" description="Helical" evidence="1">
    <location>
        <begin position="31"/>
        <end position="50"/>
    </location>
</feature>